<evidence type="ECO:0000256" key="4">
    <source>
        <dbReference type="ARBA" id="ARBA00023157"/>
    </source>
</evidence>
<dbReference type="Proteomes" id="UP000078237">
    <property type="component" value="Unassembled WGS sequence"/>
</dbReference>
<accession>A0A175VTS0</accession>
<dbReference type="GO" id="GO:0052689">
    <property type="term" value="F:carboxylic ester hydrolase activity"/>
    <property type="evidence" value="ECO:0007669"/>
    <property type="project" value="UniProtKB-KW"/>
</dbReference>
<comment type="caution">
    <text evidence="7">The sequence shown here is derived from an EMBL/GenBank/DDBJ whole genome shotgun (WGS) entry which is preliminary data.</text>
</comment>
<protein>
    <recommendedName>
        <fullName evidence="5">Carboxylic ester hydrolase</fullName>
        <ecNumber evidence="5">3.1.1.-</ecNumber>
    </recommendedName>
</protein>
<keyword evidence="8" id="KW-1185">Reference proteome</keyword>
<evidence type="ECO:0000256" key="6">
    <source>
        <dbReference type="SAM" id="MobiDB-lite"/>
    </source>
</evidence>
<comment type="similarity">
    <text evidence="5">Belongs to the tannase family.</text>
</comment>
<dbReference type="Pfam" id="PF07519">
    <property type="entry name" value="Tannase"/>
    <property type="match status" value="1"/>
</dbReference>
<dbReference type="EMBL" id="LCTW02000339">
    <property type="protein sequence ID" value="KXX74571.1"/>
    <property type="molecule type" value="Genomic_DNA"/>
</dbReference>
<keyword evidence="2" id="KW-0732">Signal</keyword>
<dbReference type="AlphaFoldDB" id="A0A175VTS0"/>
<keyword evidence="1" id="KW-0719">Serine esterase</keyword>
<evidence type="ECO:0000256" key="1">
    <source>
        <dbReference type="ARBA" id="ARBA00022487"/>
    </source>
</evidence>
<evidence type="ECO:0000313" key="7">
    <source>
        <dbReference type="EMBL" id="KXX74571.1"/>
    </source>
</evidence>
<evidence type="ECO:0000256" key="3">
    <source>
        <dbReference type="ARBA" id="ARBA00022801"/>
    </source>
</evidence>
<dbReference type="InterPro" id="IPR011118">
    <property type="entry name" value="Tannase/feruloyl_esterase"/>
</dbReference>
<sequence length="121" mass="13379">MGGVDALQSWFRYFLVPGLQHVSGTVVDAPWYFAGPGSHGRLSTATYSTPDYEDVRHDALLALMAWVENGTAVDEIVATTWKRMADPSSGVLRQRPLCPYPKTQTYRGNGDPNVPESFTCR</sequence>
<dbReference type="EC" id="3.1.1.-" evidence="5"/>
<evidence type="ECO:0000256" key="5">
    <source>
        <dbReference type="RuleBase" id="RU361238"/>
    </source>
</evidence>
<name>A0A175VTS0_9PEZI</name>
<keyword evidence="4" id="KW-1015">Disulfide bond</keyword>
<proteinExistence type="inferred from homology"/>
<keyword evidence="3 5" id="KW-0378">Hydrolase</keyword>
<evidence type="ECO:0000313" key="8">
    <source>
        <dbReference type="Proteomes" id="UP000078237"/>
    </source>
</evidence>
<dbReference type="VEuPathDB" id="FungiDB:MMYC01_209781"/>
<reference evidence="7 8" key="1">
    <citation type="journal article" date="2016" name="Genome Announc.">
        <title>Genome Sequence of Madurella mycetomatis mm55, Isolated from a Human Mycetoma Case in Sudan.</title>
        <authorList>
            <person name="Smit S."/>
            <person name="Derks M.F."/>
            <person name="Bervoets S."/>
            <person name="Fahal A."/>
            <person name="van Leeuwen W."/>
            <person name="van Belkum A."/>
            <person name="van de Sande W.W."/>
        </authorList>
    </citation>
    <scope>NUCLEOTIDE SEQUENCE [LARGE SCALE GENOMIC DNA]</scope>
    <source>
        <strain evidence="8">mm55</strain>
    </source>
</reference>
<organism evidence="7 8">
    <name type="scientific">Madurella mycetomatis</name>
    <dbReference type="NCBI Taxonomy" id="100816"/>
    <lineage>
        <taxon>Eukaryota</taxon>
        <taxon>Fungi</taxon>
        <taxon>Dikarya</taxon>
        <taxon>Ascomycota</taxon>
        <taxon>Pezizomycotina</taxon>
        <taxon>Sordariomycetes</taxon>
        <taxon>Sordariomycetidae</taxon>
        <taxon>Sordariales</taxon>
        <taxon>Sordariales incertae sedis</taxon>
        <taxon>Madurella</taxon>
    </lineage>
</organism>
<dbReference type="PANTHER" id="PTHR33938:SF2">
    <property type="entry name" value="CARBOXYLIC ESTER HYDROLASE"/>
    <property type="match status" value="1"/>
</dbReference>
<dbReference type="OrthoDB" id="3039123at2759"/>
<dbReference type="PANTHER" id="PTHR33938">
    <property type="entry name" value="FERULOYL ESTERASE B-RELATED"/>
    <property type="match status" value="1"/>
</dbReference>
<feature type="region of interest" description="Disordered" evidence="6">
    <location>
        <begin position="102"/>
        <end position="121"/>
    </location>
</feature>
<gene>
    <name evidence="7" type="ORF">MMYC01_209781</name>
</gene>
<evidence type="ECO:0000256" key="2">
    <source>
        <dbReference type="ARBA" id="ARBA00022729"/>
    </source>
</evidence>